<evidence type="ECO:0000313" key="3">
    <source>
        <dbReference type="Proteomes" id="UP000016933"/>
    </source>
</evidence>
<name>N1PUZ1_DOTSN</name>
<dbReference type="OMA" id="EYQNQVA"/>
<feature type="chain" id="PRO_5004109618" evidence="1">
    <location>
        <begin position="18"/>
        <end position="185"/>
    </location>
</feature>
<keyword evidence="3" id="KW-1185">Reference proteome</keyword>
<dbReference type="Proteomes" id="UP000016933">
    <property type="component" value="Unassembled WGS sequence"/>
</dbReference>
<dbReference type="eggNOG" id="ENOG502S9QT">
    <property type="taxonomic scope" value="Eukaryota"/>
</dbReference>
<proteinExistence type="predicted"/>
<accession>N1PUZ1</accession>
<organism evidence="2 3">
    <name type="scientific">Dothistroma septosporum (strain NZE10 / CBS 128990)</name>
    <name type="common">Red band needle blight fungus</name>
    <name type="synonym">Mycosphaerella pini</name>
    <dbReference type="NCBI Taxonomy" id="675120"/>
    <lineage>
        <taxon>Eukaryota</taxon>
        <taxon>Fungi</taxon>
        <taxon>Dikarya</taxon>
        <taxon>Ascomycota</taxon>
        <taxon>Pezizomycotina</taxon>
        <taxon>Dothideomycetes</taxon>
        <taxon>Dothideomycetidae</taxon>
        <taxon>Mycosphaerellales</taxon>
        <taxon>Mycosphaerellaceae</taxon>
        <taxon>Dothistroma</taxon>
    </lineage>
</organism>
<gene>
    <name evidence="2" type="ORF">DOTSEDRAFT_70231</name>
</gene>
<evidence type="ECO:0000256" key="1">
    <source>
        <dbReference type="SAM" id="SignalP"/>
    </source>
</evidence>
<dbReference type="AlphaFoldDB" id="N1PUZ1"/>
<dbReference type="OrthoDB" id="5400400at2759"/>
<dbReference type="HOGENOM" id="CLU_1461277_0_0_1"/>
<keyword evidence="1" id="KW-0732">Signal</keyword>
<dbReference type="EMBL" id="KB446537">
    <property type="protein sequence ID" value="EME46165.1"/>
    <property type="molecule type" value="Genomic_DNA"/>
</dbReference>
<evidence type="ECO:0000313" key="2">
    <source>
        <dbReference type="EMBL" id="EME46165.1"/>
    </source>
</evidence>
<reference evidence="3" key="1">
    <citation type="journal article" date="2012" name="PLoS Genet.">
        <title>The genomes of the fungal plant pathogens Cladosporium fulvum and Dothistroma septosporum reveal adaptation to different hosts and lifestyles but also signatures of common ancestry.</title>
        <authorList>
            <person name="de Wit P.J.G.M."/>
            <person name="van der Burgt A."/>
            <person name="Oekmen B."/>
            <person name="Stergiopoulos I."/>
            <person name="Abd-Elsalam K.A."/>
            <person name="Aerts A.L."/>
            <person name="Bahkali A.H."/>
            <person name="Beenen H.G."/>
            <person name="Chettri P."/>
            <person name="Cox M.P."/>
            <person name="Datema E."/>
            <person name="de Vries R.P."/>
            <person name="Dhillon B."/>
            <person name="Ganley A.R."/>
            <person name="Griffiths S.A."/>
            <person name="Guo Y."/>
            <person name="Hamelin R.C."/>
            <person name="Henrissat B."/>
            <person name="Kabir M.S."/>
            <person name="Jashni M.K."/>
            <person name="Kema G."/>
            <person name="Klaubauf S."/>
            <person name="Lapidus A."/>
            <person name="Levasseur A."/>
            <person name="Lindquist E."/>
            <person name="Mehrabi R."/>
            <person name="Ohm R.A."/>
            <person name="Owen T.J."/>
            <person name="Salamov A."/>
            <person name="Schwelm A."/>
            <person name="Schijlen E."/>
            <person name="Sun H."/>
            <person name="van den Burg H.A."/>
            <person name="van Ham R.C.H.J."/>
            <person name="Zhang S."/>
            <person name="Goodwin S.B."/>
            <person name="Grigoriev I.V."/>
            <person name="Collemare J."/>
            <person name="Bradshaw R.E."/>
        </authorList>
    </citation>
    <scope>NUCLEOTIDE SEQUENCE [LARGE SCALE GENOMIC DNA]</scope>
    <source>
        <strain evidence="3">NZE10 / CBS 128990</strain>
    </source>
</reference>
<feature type="signal peptide" evidence="1">
    <location>
        <begin position="1"/>
        <end position="17"/>
    </location>
</feature>
<sequence length="185" mass="18821">MKFSVVALPALFLGAWAAPAMQTKRQQVTAVTDLVSGLLDNVLSSTGIINKTLDGVTGLTVDADVTAAVKLNIGTIVSDVEDVIPQITSLTIADDLISEVESLVAGLVSEVVAEVSNTLKVVEDIVPLDEITTEVSDLTGSFSGLLSSLESLGLTNILSTVTGLLSSTGALSTVTGLLGGLPLGL</sequence>
<protein>
    <submittedName>
        <fullName evidence="2">Uncharacterized protein</fullName>
    </submittedName>
</protein>
<reference evidence="2 3" key="2">
    <citation type="journal article" date="2012" name="PLoS Pathog.">
        <title>Diverse lifestyles and strategies of plant pathogenesis encoded in the genomes of eighteen Dothideomycetes fungi.</title>
        <authorList>
            <person name="Ohm R.A."/>
            <person name="Feau N."/>
            <person name="Henrissat B."/>
            <person name="Schoch C.L."/>
            <person name="Horwitz B.A."/>
            <person name="Barry K.W."/>
            <person name="Condon B.J."/>
            <person name="Copeland A.C."/>
            <person name="Dhillon B."/>
            <person name="Glaser F."/>
            <person name="Hesse C.N."/>
            <person name="Kosti I."/>
            <person name="LaButti K."/>
            <person name="Lindquist E.A."/>
            <person name="Lucas S."/>
            <person name="Salamov A.A."/>
            <person name="Bradshaw R.E."/>
            <person name="Ciuffetti L."/>
            <person name="Hamelin R.C."/>
            <person name="Kema G.H.J."/>
            <person name="Lawrence C."/>
            <person name="Scott J.A."/>
            <person name="Spatafora J.W."/>
            <person name="Turgeon B.G."/>
            <person name="de Wit P.J.G.M."/>
            <person name="Zhong S."/>
            <person name="Goodwin S.B."/>
            <person name="Grigoriev I.V."/>
        </authorList>
    </citation>
    <scope>NUCLEOTIDE SEQUENCE [LARGE SCALE GENOMIC DNA]</scope>
    <source>
        <strain evidence="3">NZE10 / CBS 128990</strain>
    </source>
</reference>